<reference evidence="2" key="1">
    <citation type="submission" date="2023-06" db="EMBL/GenBank/DDBJ databases">
        <title>Genome-scale phylogeny and comparative genomics of the fungal order Sordariales.</title>
        <authorList>
            <consortium name="Lawrence Berkeley National Laboratory"/>
            <person name="Hensen N."/>
            <person name="Bonometti L."/>
            <person name="Westerberg I."/>
            <person name="Brannstrom I.O."/>
            <person name="Guillou S."/>
            <person name="Cros-Aarteil S."/>
            <person name="Calhoun S."/>
            <person name="Haridas S."/>
            <person name="Kuo A."/>
            <person name="Mondo S."/>
            <person name="Pangilinan J."/>
            <person name="Riley R."/>
            <person name="Labutti K."/>
            <person name="Andreopoulos B."/>
            <person name="Lipzen A."/>
            <person name="Chen C."/>
            <person name="Yanf M."/>
            <person name="Daum C."/>
            <person name="Ng V."/>
            <person name="Clum A."/>
            <person name="Steindorff A."/>
            <person name="Ohm R."/>
            <person name="Martin F."/>
            <person name="Silar P."/>
            <person name="Natvig D."/>
            <person name="Lalanne C."/>
            <person name="Gautier V."/>
            <person name="Ament-Velasquez S.L."/>
            <person name="Kruys A."/>
            <person name="Hutchinson M.I."/>
            <person name="Powell A.J."/>
            <person name="Barry K."/>
            <person name="Miller A.N."/>
            <person name="Grigoriev I.V."/>
            <person name="Debuchy R."/>
            <person name="Gladieux P."/>
            <person name="Thoren M.H."/>
            <person name="Johannesson H."/>
        </authorList>
    </citation>
    <scope>NUCLEOTIDE SEQUENCE</scope>
    <source>
        <strain evidence="2">CBS 540.89</strain>
    </source>
</reference>
<sequence>MNRACQVEGLCWFSFLFLHSLQGILHLAKLQRQPTENTLEVTVPHSGKLQGLRWQETVPLLKAVLGVHIDDSPRLLCLPDTSSGASTNDEAKDHLIGKIPSDISLLLQVTHIPAGSCSLVNGNSLTAGKQRALI</sequence>
<protein>
    <submittedName>
        <fullName evidence="2">Uncharacterized protein</fullName>
    </submittedName>
</protein>
<organism evidence="2 3">
    <name type="scientific">Apiosordaria backusii</name>
    <dbReference type="NCBI Taxonomy" id="314023"/>
    <lineage>
        <taxon>Eukaryota</taxon>
        <taxon>Fungi</taxon>
        <taxon>Dikarya</taxon>
        <taxon>Ascomycota</taxon>
        <taxon>Pezizomycotina</taxon>
        <taxon>Sordariomycetes</taxon>
        <taxon>Sordariomycetidae</taxon>
        <taxon>Sordariales</taxon>
        <taxon>Lasiosphaeriaceae</taxon>
        <taxon>Apiosordaria</taxon>
    </lineage>
</organism>
<accession>A0AA40ETJ2</accession>
<proteinExistence type="predicted"/>
<name>A0AA40ETJ2_9PEZI</name>
<dbReference type="EMBL" id="JAUKTV010000002">
    <property type="protein sequence ID" value="KAK0745208.1"/>
    <property type="molecule type" value="Genomic_DNA"/>
</dbReference>
<dbReference type="AlphaFoldDB" id="A0AA40ETJ2"/>
<dbReference type="Proteomes" id="UP001172159">
    <property type="component" value="Unassembled WGS sequence"/>
</dbReference>
<feature type="signal peptide" evidence="1">
    <location>
        <begin position="1"/>
        <end position="23"/>
    </location>
</feature>
<keyword evidence="3" id="KW-1185">Reference proteome</keyword>
<evidence type="ECO:0000256" key="1">
    <source>
        <dbReference type="SAM" id="SignalP"/>
    </source>
</evidence>
<gene>
    <name evidence="2" type="ORF">B0T21DRAFT_99229</name>
</gene>
<feature type="chain" id="PRO_5041313416" evidence="1">
    <location>
        <begin position="24"/>
        <end position="134"/>
    </location>
</feature>
<keyword evidence="1" id="KW-0732">Signal</keyword>
<evidence type="ECO:0000313" key="3">
    <source>
        <dbReference type="Proteomes" id="UP001172159"/>
    </source>
</evidence>
<evidence type="ECO:0000313" key="2">
    <source>
        <dbReference type="EMBL" id="KAK0745208.1"/>
    </source>
</evidence>
<comment type="caution">
    <text evidence="2">The sequence shown here is derived from an EMBL/GenBank/DDBJ whole genome shotgun (WGS) entry which is preliminary data.</text>
</comment>